<dbReference type="EMBL" id="CADCUP010000208">
    <property type="protein sequence ID" value="CAA9415218.1"/>
    <property type="molecule type" value="Genomic_DNA"/>
</dbReference>
<evidence type="ECO:0000313" key="2">
    <source>
        <dbReference type="EMBL" id="CAA9415218.1"/>
    </source>
</evidence>
<keyword evidence="2" id="KW-0648">Protein biosynthesis</keyword>
<feature type="region of interest" description="Disordered" evidence="1">
    <location>
        <begin position="1"/>
        <end position="37"/>
    </location>
</feature>
<dbReference type="GO" id="GO:0003743">
    <property type="term" value="F:translation initiation factor activity"/>
    <property type="evidence" value="ECO:0007669"/>
    <property type="project" value="UniProtKB-KW"/>
</dbReference>
<sequence>GQDPSPRTRQGVQCREQVRSREAQGDGGVRQVGVVDRRAPRRDAFQEAVRRRAEGRSGLRAR</sequence>
<dbReference type="AlphaFoldDB" id="A0A6J4PN18"/>
<accession>A0A6J4PN18</accession>
<proteinExistence type="predicted"/>
<keyword evidence="2" id="KW-0396">Initiation factor</keyword>
<protein>
    <submittedName>
        <fullName evidence="2">Translation initiation factor 2</fullName>
    </submittedName>
</protein>
<feature type="non-terminal residue" evidence="2">
    <location>
        <position position="1"/>
    </location>
</feature>
<name>A0A6J4PN18_9ACTN</name>
<gene>
    <name evidence="2" type="ORF">AVDCRST_MAG06-3144</name>
</gene>
<feature type="compositionally biased region" description="Polar residues" evidence="1">
    <location>
        <begin position="1"/>
        <end position="11"/>
    </location>
</feature>
<reference evidence="2" key="1">
    <citation type="submission" date="2020-02" db="EMBL/GenBank/DDBJ databases">
        <authorList>
            <person name="Meier V. D."/>
        </authorList>
    </citation>
    <scope>NUCLEOTIDE SEQUENCE</scope>
    <source>
        <strain evidence="2">AVDCRST_MAG06</strain>
    </source>
</reference>
<evidence type="ECO:0000256" key="1">
    <source>
        <dbReference type="SAM" id="MobiDB-lite"/>
    </source>
</evidence>
<organism evidence="2">
    <name type="scientific">uncultured Nocardioides sp</name>
    <dbReference type="NCBI Taxonomy" id="198441"/>
    <lineage>
        <taxon>Bacteria</taxon>
        <taxon>Bacillati</taxon>
        <taxon>Actinomycetota</taxon>
        <taxon>Actinomycetes</taxon>
        <taxon>Propionibacteriales</taxon>
        <taxon>Nocardioidaceae</taxon>
        <taxon>Nocardioides</taxon>
        <taxon>environmental samples</taxon>
    </lineage>
</organism>
<feature type="non-terminal residue" evidence="2">
    <location>
        <position position="62"/>
    </location>
</feature>